<evidence type="ECO:0000313" key="3">
    <source>
        <dbReference type="EMBL" id="SFG96120.1"/>
    </source>
</evidence>
<dbReference type="Pfam" id="PF01385">
    <property type="entry name" value="OrfB_IS605"/>
    <property type="match status" value="1"/>
</dbReference>
<name>A0A1I2W424_9ACTN</name>
<reference evidence="3 4" key="1">
    <citation type="submission" date="2016-10" db="EMBL/GenBank/DDBJ databases">
        <authorList>
            <person name="de Groot N.N."/>
        </authorList>
    </citation>
    <scope>NUCLEOTIDE SEQUENCE [LARGE SCALE GENOMIC DNA]</scope>
    <source>
        <strain evidence="3 4">OK461</strain>
    </source>
</reference>
<gene>
    <name evidence="3" type="ORF">SAMN02787118_1351</name>
</gene>
<organism evidence="3 4">
    <name type="scientific">Streptomyces mirabilis</name>
    <dbReference type="NCBI Taxonomy" id="68239"/>
    <lineage>
        <taxon>Bacteria</taxon>
        <taxon>Bacillati</taxon>
        <taxon>Actinomycetota</taxon>
        <taxon>Actinomycetes</taxon>
        <taxon>Kitasatosporales</taxon>
        <taxon>Streptomycetaceae</taxon>
        <taxon>Streptomyces</taxon>
    </lineage>
</organism>
<evidence type="ECO:0000313" key="4">
    <source>
        <dbReference type="Proteomes" id="UP000181942"/>
    </source>
</evidence>
<dbReference type="InterPro" id="IPR001959">
    <property type="entry name" value="Transposase"/>
</dbReference>
<feature type="compositionally biased region" description="Basic and acidic residues" evidence="1">
    <location>
        <begin position="88"/>
        <end position="98"/>
    </location>
</feature>
<feature type="domain" description="Probable transposase IS891/IS1136/IS1341" evidence="2">
    <location>
        <begin position="44"/>
        <end position="108"/>
    </location>
</feature>
<feature type="region of interest" description="Disordered" evidence="1">
    <location>
        <begin position="88"/>
        <end position="108"/>
    </location>
</feature>
<evidence type="ECO:0000256" key="1">
    <source>
        <dbReference type="SAM" id="MobiDB-lite"/>
    </source>
</evidence>
<dbReference type="AlphaFoldDB" id="A0A1I2W424"/>
<accession>A0A1I2W424</accession>
<dbReference type="EMBL" id="FONR01000035">
    <property type="protein sequence ID" value="SFG96120.1"/>
    <property type="molecule type" value="Genomic_DNA"/>
</dbReference>
<dbReference type="Proteomes" id="UP000181942">
    <property type="component" value="Unassembled WGS sequence"/>
</dbReference>
<sequence length="108" mass="11888">MSEPLRIEWSRPLPEGVNPSTVTVSQDAAGRWFVSLLCDDPGVKPLPENGNAVGIDAGLDHLLTLSTGEKIANPRHERRDRAALAREQRRLAKKEKGSANRARARLKV</sequence>
<proteinExistence type="predicted"/>
<protein>
    <submittedName>
        <fullName evidence="3">Probable transposase</fullName>
    </submittedName>
</protein>
<evidence type="ECO:0000259" key="2">
    <source>
        <dbReference type="Pfam" id="PF01385"/>
    </source>
</evidence>
<feature type="non-terminal residue" evidence="3">
    <location>
        <position position="108"/>
    </location>
</feature>